<dbReference type="FunFam" id="3.40.50.1820:FF:000029">
    <property type="entry name" value="Acetylcholinesterase"/>
    <property type="match status" value="1"/>
</dbReference>
<comment type="similarity">
    <text evidence="3 16">Belongs to the type-B carboxylesterase/lipase family.</text>
</comment>
<evidence type="ECO:0000256" key="2">
    <source>
        <dbReference type="ARBA" id="ARBA00004613"/>
    </source>
</evidence>
<sequence>MAPEASDSDNQQFVLSSNPRVAAPAASKKITYLKMAEPSSFCRPLLRPNQFVRSLQLLLIFHILAVCLTQDMEYIVNTRAGKVKGTRLPVLNGHVLAFLGVPYAEPPVGKLRFRRPEPKKPWQGVKEAFTYPSACYQYVDMSYPGFPGIEMWNPNRDMSEDCLYINIWVPFPRPKNATVMVWIYGGGFYSGSSSLDVYDGRYLVHTEKVILVSMNYRIGAFGFLGLQGSAEAPGNMGILDQRLALQWVQENIHFFGGNPKTVTIFGESAGAASVGMHVLSPDSRPFFTRAIMQSGAPNCPWATVSPTEARRRATQLANNVGCQGGNDSELVDCLRTKSPQELIDHEWQVLPYTHSLFRFSFVPMVDGVVFPDTPEAMLSSGNFKETQILLGVNQDEGSYFLLYGAPGFSKDNESLISREDFLEGVKMGVPHANDIGLEAVIHQYTDWMDENNPVKNRDAMDDIVGDHNVICPVLHFAGSYAQHSLNLNNAQGAGSNSGVYAYYFDHRASNLVWPEWMGVIHGYEIEFVFGLPLEKKLNYTVDEERLSRKMMRYWANFARTGSPNDPSDPGRKWPVFTLSEQKYVGLNTEPMKVFKGLRTQVCAFWNHFLPKLLNITDNIDEAERQWKLEFHRWSSYMMHWKSQFDHYSKQERCADL</sequence>
<dbReference type="EMBL" id="JAATIS010000485">
    <property type="protein sequence ID" value="KAG2467896.1"/>
    <property type="molecule type" value="Genomic_DNA"/>
</dbReference>
<keyword evidence="8 16" id="KW-0378">Hydrolase</keyword>
<dbReference type="InterPro" id="IPR014788">
    <property type="entry name" value="AChE_tetra"/>
</dbReference>
<accession>A0A8X8BVN4</accession>
<dbReference type="GO" id="GO:0019695">
    <property type="term" value="P:choline metabolic process"/>
    <property type="evidence" value="ECO:0007669"/>
    <property type="project" value="TreeGrafter"/>
</dbReference>
<dbReference type="InterPro" id="IPR000997">
    <property type="entry name" value="Cholinesterase"/>
</dbReference>
<keyword evidence="10" id="KW-0770">Synapse</keyword>
<dbReference type="InterPro" id="IPR019819">
    <property type="entry name" value="Carboxylesterase_B_CS"/>
</dbReference>
<evidence type="ECO:0000259" key="18">
    <source>
        <dbReference type="Pfam" id="PF08674"/>
    </source>
</evidence>
<feature type="non-terminal residue" evidence="19">
    <location>
        <position position="1"/>
    </location>
</feature>
<dbReference type="InterPro" id="IPR029058">
    <property type="entry name" value="AB_hydrolase_fold"/>
</dbReference>
<dbReference type="GO" id="GO:0006581">
    <property type="term" value="P:acetylcholine catabolic process"/>
    <property type="evidence" value="ECO:0007669"/>
    <property type="project" value="TreeGrafter"/>
</dbReference>
<evidence type="ECO:0000256" key="1">
    <source>
        <dbReference type="ARBA" id="ARBA00004202"/>
    </source>
</evidence>
<keyword evidence="6" id="KW-0964">Secreted</keyword>
<evidence type="ECO:0000256" key="15">
    <source>
        <dbReference type="PIRSR" id="PIRSR600997-1"/>
    </source>
</evidence>
<evidence type="ECO:0000259" key="17">
    <source>
        <dbReference type="Pfam" id="PF00135"/>
    </source>
</evidence>
<dbReference type="Pfam" id="PF08674">
    <property type="entry name" value="AChE_tetra"/>
    <property type="match status" value="1"/>
</dbReference>
<keyword evidence="11" id="KW-0472">Membrane</keyword>
<feature type="active site" description="Charge relay system" evidence="15">
    <location>
        <position position="396"/>
    </location>
</feature>
<evidence type="ECO:0000256" key="8">
    <source>
        <dbReference type="ARBA" id="ARBA00022801"/>
    </source>
</evidence>
<dbReference type="PROSITE" id="PS00122">
    <property type="entry name" value="CARBOXYLESTERASE_B_1"/>
    <property type="match status" value="1"/>
</dbReference>
<dbReference type="SUPFAM" id="SSF53474">
    <property type="entry name" value="alpha/beta-Hydrolases"/>
    <property type="match status" value="1"/>
</dbReference>
<organism evidence="19 20">
    <name type="scientific">Polypterus senegalus</name>
    <name type="common">Senegal bichir</name>
    <dbReference type="NCBI Taxonomy" id="55291"/>
    <lineage>
        <taxon>Eukaryota</taxon>
        <taxon>Metazoa</taxon>
        <taxon>Chordata</taxon>
        <taxon>Craniata</taxon>
        <taxon>Vertebrata</taxon>
        <taxon>Euteleostomi</taxon>
        <taxon>Actinopterygii</taxon>
        <taxon>Polypteriformes</taxon>
        <taxon>Polypteridae</taxon>
        <taxon>Polypterus</taxon>
    </lineage>
</organism>
<comment type="caution">
    <text evidence="19">The sequence shown here is derived from an EMBL/GenBank/DDBJ whole genome shotgun (WGS) entry which is preliminary data.</text>
</comment>
<feature type="active site" description="Charge relay system" evidence="15">
    <location>
        <position position="521"/>
    </location>
</feature>
<evidence type="ECO:0000256" key="14">
    <source>
        <dbReference type="ARBA" id="ARBA00034103"/>
    </source>
</evidence>
<keyword evidence="5" id="KW-0719">Serine esterase</keyword>
<keyword evidence="12" id="KW-1015">Disulfide bond</keyword>
<dbReference type="GO" id="GO:0003990">
    <property type="term" value="F:acetylcholinesterase activity"/>
    <property type="evidence" value="ECO:0007669"/>
    <property type="project" value="TreeGrafter"/>
</dbReference>
<dbReference type="PRINTS" id="PR00878">
    <property type="entry name" value="CHOLNESTRASE"/>
</dbReference>
<evidence type="ECO:0000256" key="6">
    <source>
        <dbReference type="ARBA" id="ARBA00022525"/>
    </source>
</evidence>
<dbReference type="AlphaFoldDB" id="A0A8X8BVN4"/>
<feature type="non-terminal residue" evidence="19">
    <location>
        <position position="656"/>
    </location>
</feature>
<evidence type="ECO:0000256" key="16">
    <source>
        <dbReference type="RuleBase" id="RU361235"/>
    </source>
</evidence>
<keyword evidence="13" id="KW-0325">Glycoprotein</keyword>
<keyword evidence="4" id="KW-1003">Cell membrane</keyword>
<proteinExistence type="inferred from homology"/>
<keyword evidence="20" id="KW-1185">Reference proteome</keyword>
<name>A0A8X8BVN4_POLSE</name>
<dbReference type="PANTHER" id="PTHR43918:SF11">
    <property type="entry name" value="ACETYLCHOLINESTERASE"/>
    <property type="match status" value="1"/>
</dbReference>
<dbReference type="CDD" id="cd00312">
    <property type="entry name" value="Esterase_lipase"/>
    <property type="match status" value="1"/>
</dbReference>
<feature type="domain" description="Carboxylesterase type B" evidence="17">
    <location>
        <begin position="75"/>
        <end position="605"/>
    </location>
</feature>
<feature type="domain" description="Acetylcholinesterase tetramerisation" evidence="18">
    <location>
        <begin position="620"/>
        <end position="653"/>
    </location>
</feature>
<dbReference type="Proteomes" id="UP000886611">
    <property type="component" value="Unassembled WGS sequence"/>
</dbReference>
<evidence type="ECO:0000256" key="3">
    <source>
        <dbReference type="ARBA" id="ARBA00005964"/>
    </source>
</evidence>
<evidence type="ECO:0000256" key="11">
    <source>
        <dbReference type="ARBA" id="ARBA00023136"/>
    </source>
</evidence>
<evidence type="ECO:0000313" key="19">
    <source>
        <dbReference type="EMBL" id="KAG2467896.1"/>
    </source>
</evidence>
<dbReference type="GO" id="GO:0005886">
    <property type="term" value="C:plasma membrane"/>
    <property type="evidence" value="ECO:0007669"/>
    <property type="project" value="UniProtKB-SubCell"/>
</dbReference>
<evidence type="ECO:0000256" key="5">
    <source>
        <dbReference type="ARBA" id="ARBA00022487"/>
    </source>
</evidence>
<dbReference type="GO" id="GO:0005615">
    <property type="term" value="C:extracellular space"/>
    <property type="evidence" value="ECO:0007669"/>
    <property type="project" value="TreeGrafter"/>
</dbReference>
<comment type="subcellular location">
    <subcellularLocation>
        <location evidence="1">Cell membrane</location>
        <topology evidence="1">Peripheral membrane protein</topology>
    </subcellularLocation>
    <subcellularLocation>
        <location evidence="2">Secreted</location>
    </subcellularLocation>
    <subcellularLocation>
        <location evidence="14">Synapse</location>
    </subcellularLocation>
</comment>
<protein>
    <recommendedName>
        <fullName evidence="16">Carboxylic ester hydrolase</fullName>
        <ecNumber evidence="16">3.1.1.-</ecNumber>
    </recommendedName>
</protein>
<dbReference type="Pfam" id="PF00135">
    <property type="entry name" value="COesterase"/>
    <property type="match status" value="1"/>
</dbReference>
<keyword evidence="9" id="KW-0531">Neurotransmitter degradation</keyword>
<dbReference type="GO" id="GO:0045202">
    <property type="term" value="C:synapse"/>
    <property type="evidence" value="ECO:0007669"/>
    <property type="project" value="UniProtKB-SubCell"/>
</dbReference>
<evidence type="ECO:0000256" key="12">
    <source>
        <dbReference type="ARBA" id="ARBA00023157"/>
    </source>
</evidence>
<reference evidence="19 20" key="1">
    <citation type="journal article" date="2021" name="Cell">
        <title>Tracing the genetic footprints of vertebrate landing in non-teleost ray-finned fishes.</title>
        <authorList>
            <person name="Bi X."/>
            <person name="Wang K."/>
            <person name="Yang L."/>
            <person name="Pan H."/>
            <person name="Jiang H."/>
            <person name="Wei Q."/>
            <person name="Fang M."/>
            <person name="Yu H."/>
            <person name="Zhu C."/>
            <person name="Cai Y."/>
            <person name="He Y."/>
            <person name="Gan X."/>
            <person name="Zeng H."/>
            <person name="Yu D."/>
            <person name="Zhu Y."/>
            <person name="Jiang H."/>
            <person name="Qiu Q."/>
            <person name="Yang H."/>
            <person name="Zhang Y.E."/>
            <person name="Wang W."/>
            <person name="Zhu M."/>
            <person name="He S."/>
            <person name="Zhang G."/>
        </authorList>
    </citation>
    <scope>NUCLEOTIDE SEQUENCE [LARGE SCALE GENOMIC DNA]</scope>
    <source>
        <strain evidence="19">Bchr_013</strain>
    </source>
</reference>
<dbReference type="InterPro" id="IPR019826">
    <property type="entry name" value="Carboxylesterase_B_AS"/>
</dbReference>
<dbReference type="InterPro" id="IPR050654">
    <property type="entry name" value="AChE-related_enzymes"/>
</dbReference>
<dbReference type="Gene3D" id="3.40.50.1820">
    <property type="entry name" value="alpha/beta hydrolase"/>
    <property type="match status" value="1"/>
</dbReference>
<dbReference type="PROSITE" id="PS00941">
    <property type="entry name" value="CARBOXYLESTERASE_B_2"/>
    <property type="match status" value="1"/>
</dbReference>
<dbReference type="InterPro" id="IPR002018">
    <property type="entry name" value="CarbesteraseB"/>
</dbReference>
<evidence type="ECO:0000256" key="7">
    <source>
        <dbReference type="ARBA" id="ARBA00022729"/>
    </source>
</evidence>
<evidence type="ECO:0000256" key="13">
    <source>
        <dbReference type="ARBA" id="ARBA00023180"/>
    </source>
</evidence>
<dbReference type="PANTHER" id="PTHR43918">
    <property type="entry name" value="ACETYLCHOLINESTERASE"/>
    <property type="match status" value="1"/>
</dbReference>
<evidence type="ECO:0000256" key="4">
    <source>
        <dbReference type="ARBA" id="ARBA00022475"/>
    </source>
</evidence>
<dbReference type="EC" id="3.1.1.-" evidence="16"/>
<feature type="active site" description="Acyl-ester intermediate" evidence="15">
    <location>
        <position position="268"/>
    </location>
</feature>
<evidence type="ECO:0000256" key="9">
    <source>
        <dbReference type="ARBA" id="ARBA00022867"/>
    </source>
</evidence>
<keyword evidence="7" id="KW-0732">Signal</keyword>
<gene>
    <name evidence="19" type="primary">Ache</name>
    <name evidence="19" type="ORF">GTO96_0014686</name>
</gene>
<evidence type="ECO:0000256" key="10">
    <source>
        <dbReference type="ARBA" id="ARBA00023018"/>
    </source>
</evidence>
<evidence type="ECO:0000313" key="20">
    <source>
        <dbReference type="Proteomes" id="UP000886611"/>
    </source>
</evidence>